<keyword evidence="4 8" id="KW-0133">Cell shape</keyword>
<dbReference type="GO" id="GO:0008360">
    <property type="term" value="P:regulation of cell shape"/>
    <property type="evidence" value="ECO:0007669"/>
    <property type="project" value="UniProtKB-UniRule"/>
</dbReference>
<feature type="transmembrane region" description="Helical" evidence="8">
    <location>
        <begin position="355"/>
        <end position="377"/>
    </location>
</feature>
<keyword evidence="8 9" id="KW-0813">Transport</keyword>
<feature type="transmembrane region" description="Helical" evidence="8">
    <location>
        <begin position="166"/>
        <end position="187"/>
    </location>
</feature>
<evidence type="ECO:0000256" key="3">
    <source>
        <dbReference type="ARBA" id="ARBA00022692"/>
    </source>
</evidence>
<dbReference type="AlphaFoldDB" id="A0A2M7BYU7"/>
<keyword evidence="2 8" id="KW-1003">Cell membrane</keyword>
<accession>A0A2M7BYU7</accession>
<dbReference type="PRINTS" id="PR01806">
    <property type="entry name" value="VIRFACTRMVIN"/>
</dbReference>
<dbReference type="Proteomes" id="UP000230324">
    <property type="component" value="Unassembled WGS sequence"/>
</dbReference>
<dbReference type="PIRSF" id="PIRSF002869">
    <property type="entry name" value="MviN"/>
    <property type="match status" value="1"/>
</dbReference>
<dbReference type="GO" id="GO:0009252">
    <property type="term" value="P:peptidoglycan biosynthetic process"/>
    <property type="evidence" value="ECO:0007669"/>
    <property type="project" value="UniProtKB-UniRule"/>
</dbReference>
<dbReference type="GO" id="GO:0071555">
    <property type="term" value="P:cell wall organization"/>
    <property type="evidence" value="ECO:0007669"/>
    <property type="project" value="UniProtKB-UniRule"/>
</dbReference>
<dbReference type="PANTHER" id="PTHR47019">
    <property type="entry name" value="LIPID II FLIPPASE MURJ"/>
    <property type="match status" value="1"/>
</dbReference>
<feature type="transmembrane region" description="Helical" evidence="8">
    <location>
        <begin position="63"/>
        <end position="85"/>
    </location>
</feature>
<feature type="transmembrane region" description="Helical" evidence="8">
    <location>
        <begin position="97"/>
        <end position="120"/>
    </location>
</feature>
<feature type="transmembrane region" description="Helical" evidence="8">
    <location>
        <begin position="319"/>
        <end position="343"/>
    </location>
</feature>
<sequence length="547" mass="61121">MKMNFNHFFNSQTKTVTFAAILLGMSALASGALALIRDRLLAGRFGAGQELDVYFAAFRIPDFVYGVLIMGGISACFLPVFSEYFRKRKPWELTNNVLNCFFILLIVLCAILAIFAPALIRFITPGFSPEDQALTVSLTRIMFLSPIFFGLSSVFSGVLHYFNRFLVYSIAPVLYNLGIIFGILFLVPRFSLFGLAYGVILGAFLYFLIQIPAALNSGFKYRFLFNFRHPGLRKIFKLMIPRTIGATCYHLNLIVITAIASTLIAGSISIFNFSNNLQFFPIGIIGVSFALASFPALSKSWAQGEKNKFLNNFSSTFRQILFLIIPICLLIFLLRAQLVRLILGTGQFGWFETRLTAASLGLFCLGIWAQALIPLLARTFFSFQDTKTPVIIGLASMALNIFFCFLFVWFLRFPNFFQSFMINLLKLQGIKNIGVVGLPLALSFSGIFQFSLLLSFLRKKIGDIKIAEISKSAEKIIGATVLTGIAVYLSLKVAALFVNMQTFLGVLIQTIFAAIVGLLIYLLITYFLKSPEPRIIKSSILKQFSKR</sequence>
<evidence type="ECO:0000256" key="1">
    <source>
        <dbReference type="ARBA" id="ARBA00004651"/>
    </source>
</evidence>
<comment type="caution">
    <text evidence="10">The sequence shown here is derived from an EMBL/GenBank/DDBJ whole genome shotgun (WGS) entry which is preliminary data.</text>
</comment>
<dbReference type="GO" id="GO:0034204">
    <property type="term" value="P:lipid translocation"/>
    <property type="evidence" value="ECO:0007669"/>
    <property type="project" value="TreeGrafter"/>
</dbReference>
<feature type="transmembrane region" description="Helical" evidence="8">
    <location>
        <begin position="193"/>
        <end position="215"/>
    </location>
</feature>
<evidence type="ECO:0000313" key="11">
    <source>
        <dbReference type="Proteomes" id="UP000230324"/>
    </source>
</evidence>
<dbReference type="EMBL" id="PEUV01000006">
    <property type="protein sequence ID" value="PIV12854.1"/>
    <property type="molecule type" value="Genomic_DNA"/>
</dbReference>
<comment type="function">
    <text evidence="8 9">Involved in peptidoglycan biosynthesis. Transports lipid-linked peptidoglycan precursors from the inner to the outer leaflet of the cytoplasmic membrane.</text>
</comment>
<evidence type="ECO:0000256" key="4">
    <source>
        <dbReference type="ARBA" id="ARBA00022960"/>
    </source>
</evidence>
<dbReference type="NCBIfam" id="TIGR01695">
    <property type="entry name" value="murJ_mviN"/>
    <property type="match status" value="1"/>
</dbReference>
<protein>
    <recommendedName>
        <fullName evidence="8">Probable lipid II flippase MurJ</fullName>
    </recommendedName>
</protein>
<evidence type="ECO:0000256" key="5">
    <source>
        <dbReference type="ARBA" id="ARBA00022984"/>
    </source>
</evidence>
<evidence type="ECO:0000256" key="2">
    <source>
        <dbReference type="ARBA" id="ARBA00022475"/>
    </source>
</evidence>
<feature type="transmembrane region" description="Helical" evidence="8">
    <location>
        <begin position="503"/>
        <end position="528"/>
    </location>
</feature>
<proteinExistence type="inferred from homology"/>
<dbReference type="HAMAP" id="MF_02078">
    <property type="entry name" value="MurJ_MviN"/>
    <property type="match status" value="1"/>
</dbReference>
<dbReference type="CDD" id="cd13123">
    <property type="entry name" value="MATE_MurJ_like"/>
    <property type="match status" value="1"/>
</dbReference>
<feature type="transmembrane region" description="Helical" evidence="8">
    <location>
        <begin position="249"/>
        <end position="273"/>
    </location>
</feature>
<keyword evidence="6 8" id="KW-1133">Transmembrane helix</keyword>
<dbReference type="InterPro" id="IPR004268">
    <property type="entry name" value="MurJ"/>
</dbReference>
<evidence type="ECO:0000256" key="8">
    <source>
        <dbReference type="HAMAP-Rule" id="MF_02078"/>
    </source>
</evidence>
<name>A0A2M7BYU7_9BACT</name>
<keyword evidence="5 8" id="KW-0573">Peptidoglycan synthesis</keyword>
<evidence type="ECO:0000256" key="7">
    <source>
        <dbReference type="ARBA" id="ARBA00023136"/>
    </source>
</evidence>
<evidence type="ECO:0000313" key="10">
    <source>
        <dbReference type="EMBL" id="PIV12854.1"/>
    </source>
</evidence>
<gene>
    <name evidence="10" type="primary">mviN</name>
    <name evidence="8" type="synonym">murJ</name>
    <name evidence="10" type="ORF">COS47_00330</name>
</gene>
<feature type="transmembrane region" description="Helical" evidence="8">
    <location>
        <begin position="279"/>
        <end position="298"/>
    </location>
</feature>
<organism evidence="10 11">
    <name type="scientific">Candidatus Nealsonbacteria bacterium CG03_land_8_20_14_0_80_36_12</name>
    <dbReference type="NCBI Taxonomy" id="1974701"/>
    <lineage>
        <taxon>Bacteria</taxon>
        <taxon>Candidatus Nealsoniibacteriota</taxon>
    </lineage>
</organism>
<feature type="transmembrane region" description="Helical" evidence="8">
    <location>
        <begin position="389"/>
        <end position="413"/>
    </location>
</feature>
<dbReference type="GO" id="GO:0005886">
    <property type="term" value="C:plasma membrane"/>
    <property type="evidence" value="ECO:0007669"/>
    <property type="project" value="UniProtKB-SubCell"/>
</dbReference>
<evidence type="ECO:0000256" key="9">
    <source>
        <dbReference type="PIRNR" id="PIRNR002869"/>
    </source>
</evidence>
<comment type="subcellular location">
    <subcellularLocation>
        <location evidence="1 8">Cell membrane</location>
        <topology evidence="1 8">Multi-pass membrane protein</topology>
    </subcellularLocation>
</comment>
<reference evidence="11" key="1">
    <citation type="submission" date="2017-09" db="EMBL/GenBank/DDBJ databases">
        <title>Depth-based differentiation of microbial function through sediment-hosted aquifers and enrichment of novel symbionts in the deep terrestrial subsurface.</title>
        <authorList>
            <person name="Probst A.J."/>
            <person name="Ladd B."/>
            <person name="Jarett J.K."/>
            <person name="Geller-Mcgrath D.E."/>
            <person name="Sieber C.M.K."/>
            <person name="Emerson J.B."/>
            <person name="Anantharaman K."/>
            <person name="Thomas B.C."/>
            <person name="Malmstrom R."/>
            <person name="Stieglmeier M."/>
            <person name="Klingl A."/>
            <person name="Woyke T."/>
            <person name="Ryan C.M."/>
            <person name="Banfield J.F."/>
        </authorList>
    </citation>
    <scope>NUCLEOTIDE SEQUENCE [LARGE SCALE GENOMIC DNA]</scope>
</reference>
<dbReference type="GO" id="GO:0015648">
    <property type="term" value="F:lipid-linked peptidoglycan transporter activity"/>
    <property type="evidence" value="ECO:0007669"/>
    <property type="project" value="UniProtKB-UniRule"/>
</dbReference>
<feature type="transmembrane region" description="Helical" evidence="8">
    <location>
        <begin position="433"/>
        <end position="456"/>
    </location>
</feature>
<keyword evidence="3 8" id="KW-0812">Transmembrane</keyword>
<feature type="transmembrane region" description="Helical" evidence="8">
    <location>
        <begin position="476"/>
        <end position="497"/>
    </location>
</feature>
<keyword evidence="8 9" id="KW-0961">Cell wall biogenesis/degradation</keyword>
<evidence type="ECO:0000256" key="6">
    <source>
        <dbReference type="ARBA" id="ARBA00022989"/>
    </source>
</evidence>
<dbReference type="UniPathway" id="UPA00219"/>
<dbReference type="Pfam" id="PF03023">
    <property type="entry name" value="MurJ"/>
    <property type="match status" value="1"/>
</dbReference>
<dbReference type="PANTHER" id="PTHR47019:SF1">
    <property type="entry name" value="LIPID II FLIPPASE MURJ"/>
    <property type="match status" value="1"/>
</dbReference>
<keyword evidence="7 8" id="KW-0472">Membrane</keyword>
<comment type="similarity">
    <text evidence="8 9">Belongs to the MurJ/MviN family.</text>
</comment>
<feature type="transmembrane region" description="Helical" evidence="8">
    <location>
        <begin position="140"/>
        <end position="159"/>
    </location>
</feature>
<comment type="pathway">
    <text evidence="8">Cell wall biogenesis; peptidoglycan biosynthesis.</text>
</comment>
<dbReference type="InterPro" id="IPR051050">
    <property type="entry name" value="Lipid_II_flippase_MurJ/MviN"/>
</dbReference>